<dbReference type="OrthoDB" id="122824at2"/>
<dbReference type="Proteomes" id="UP000280842">
    <property type="component" value="Unassembled WGS sequence"/>
</dbReference>
<protein>
    <submittedName>
        <fullName evidence="5">Putative transcriptional regulator</fullName>
    </submittedName>
</protein>
<comment type="similarity">
    <text evidence="1">Belongs to the BlaI transcriptional regulatory family.</text>
</comment>
<dbReference type="SUPFAM" id="SSF46785">
    <property type="entry name" value="Winged helix' DNA-binding domain"/>
    <property type="match status" value="1"/>
</dbReference>
<dbReference type="Pfam" id="PF03965">
    <property type="entry name" value="Penicillinase_R"/>
    <property type="match status" value="1"/>
</dbReference>
<organism evidence="5 6">
    <name type="scientific">Hydrogenothermus marinus</name>
    <dbReference type="NCBI Taxonomy" id="133270"/>
    <lineage>
        <taxon>Bacteria</taxon>
        <taxon>Pseudomonadati</taxon>
        <taxon>Aquificota</taxon>
        <taxon>Aquificia</taxon>
        <taxon>Aquificales</taxon>
        <taxon>Hydrogenothermaceae</taxon>
        <taxon>Hydrogenothermus</taxon>
    </lineage>
</organism>
<dbReference type="InterPro" id="IPR036390">
    <property type="entry name" value="WH_DNA-bd_sf"/>
</dbReference>
<accession>A0A3M0BJY4</accession>
<dbReference type="InterPro" id="IPR005650">
    <property type="entry name" value="BlaI_family"/>
</dbReference>
<dbReference type="InterPro" id="IPR036388">
    <property type="entry name" value="WH-like_DNA-bd_sf"/>
</dbReference>
<gene>
    <name evidence="5" type="ORF">CLV39_0378</name>
</gene>
<keyword evidence="4" id="KW-0804">Transcription</keyword>
<name>A0A3M0BJY4_9AQUI</name>
<comment type="caution">
    <text evidence="5">The sequence shown here is derived from an EMBL/GenBank/DDBJ whole genome shotgun (WGS) entry which is preliminary data.</text>
</comment>
<reference evidence="5 6" key="1">
    <citation type="submission" date="2018-10" db="EMBL/GenBank/DDBJ databases">
        <title>Genomic Encyclopedia of Archaeal and Bacterial Type Strains, Phase II (KMG-II): from individual species to whole genera.</title>
        <authorList>
            <person name="Goeker M."/>
        </authorList>
    </citation>
    <scope>NUCLEOTIDE SEQUENCE [LARGE SCALE GENOMIC DNA]</scope>
    <source>
        <strain evidence="5 6">VM1</strain>
    </source>
</reference>
<keyword evidence="6" id="KW-1185">Reference proteome</keyword>
<dbReference type="EMBL" id="REFO01000010">
    <property type="protein sequence ID" value="RMA97753.1"/>
    <property type="molecule type" value="Genomic_DNA"/>
</dbReference>
<evidence type="ECO:0000313" key="6">
    <source>
        <dbReference type="Proteomes" id="UP000280842"/>
    </source>
</evidence>
<dbReference type="Gene3D" id="1.10.10.10">
    <property type="entry name" value="Winged helix-like DNA-binding domain superfamily/Winged helix DNA-binding domain"/>
    <property type="match status" value="1"/>
</dbReference>
<dbReference type="RefSeq" id="WP_121922520.1">
    <property type="nucleotide sequence ID" value="NZ_REFO01000010.1"/>
</dbReference>
<evidence type="ECO:0000256" key="1">
    <source>
        <dbReference type="ARBA" id="ARBA00011046"/>
    </source>
</evidence>
<dbReference type="AlphaFoldDB" id="A0A3M0BJY4"/>
<dbReference type="GO" id="GO:0003677">
    <property type="term" value="F:DNA binding"/>
    <property type="evidence" value="ECO:0007669"/>
    <property type="project" value="UniProtKB-KW"/>
</dbReference>
<keyword evidence="2" id="KW-0805">Transcription regulation</keyword>
<evidence type="ECO:0000313" key="5">
    <source>
        <dbReference type="EMBL" id="RMA97753.1"/>
    </source>
</evidence>
<evidence type="ECO:0000256" key="2">
    <source>
        <dbReference type="ARBA" id="ARBA00023015"/>
    </source>
</evidence>
<sequence>MEFLKKGLKALRFKRNKPSPFGELEEKVMEVVWKKENATVSEVREALKNKFAYTTIMTILDRLYKKGVLKREKEGKGYRYFPVMTKEEFEKSITKEVVKNLTKENPVAAIAAFEGIIENLSQEDIEKLKKFIEQKNER</sequence>
<keyword evidence="3" id="KW-0238">DNA-binding</keyword>
<evidence type="ECO:0000256" key="4">
    <source>
        <dbReference type="ARBA" id="ARBA00023163"/>
    </source>
</evidence>
<dbReference type="PIRSF" id="PIRSF019455">
    <property type="entry name" value="CopR_AtkY"/>
    <property type="match status" value="1"/>
</dbReference>
<proteinExistence type="inferred from homology"/>
<dbReference type="GO" id="GO:0045892">
    <property type="term" value="P:negative regulation of DNA-templated transcription"/>
    <property type="evidence" value="ECO:0007669"/>
    <property type="project" value="InterPro"/>
</dbReference>
<evidence type="ECO:0000256" key="3">
    <source>
        <dbReference type="ARBA" id="ARBA00023125"/>
    </source>
</evidence>